<name>X0WHJ3_9ZZZZ</name>
<comment type="caution">
    <text evidence="1">The sequence shown here is derived from an EMBL/GenBank/DDBJ whole genome shotgun (WGS) entry which is preliminary data.</text>
</comment>
<accession>X0WHJ3</accession>
<dbReference type="AlphaFoldDB" id="X0WHJ3"/>
<dbReference type="InterPro" id="IPR008323">
    <property type="entry name" value="UCP033563"/>
</dbReference>
<gene>
    <name evidence="1" type="ORF">S01H1_68169</name>
</gene>
<organism evidence="1">
    <name type="scientific">marine sediment metagenome</name>
    <dbReference type="NCBI Taxonomy" id="412755"/>
    <lineage>
        <taxon>unclassified sequences</taxon>
        <taxon>metagenomes</taxon>
        <taxon>ecological metagenomes</taxon>
    </lineage>
</organism>
<protein>
    <recommendedName>
        <fullName evidence="2">DUF1015 domain-containing protein</fullName>
    </recommendedName>
</protein>
<dbReference type="PANTHER" id="PTHR36454">
    <property type="entry name" value="LMO2823 PROTEIN"/>
    <property type="match status" value="1"/>
</dbReference>
<feature type="non-terminal residue" evidence="1">
    <location>
        <position position="107"/>
    </location>
</feature>
<dbReference type="PANTHER" id="PTHR36454:SF1">
    <property type="entry name" value="DUF1015 DOMAIN-CONTAINING PROTEIN"/>
    <property type="match status" value="1"/>
</dbReference>
<sequence>MADVRPFQGLRYDTRRAGDLADLIAPPFDVISPEEQAALHRRSPHNIVRLELGEQRDTDTPQDNRYTRAAACLRQWLQSGVLLRDEAPCFYLYDQEFAHQGRRRRRR</sequence>
<proteinExistence type="predicted"/>
<evidence type="ECO:0008006" key="2">
    <source>
        <dbReference type="Google" id="ProtNLM"/>
    </source>
</evidence>
<dbReference type="EMBL" id="BARS01045200">
    <property type="protein sequence ID" value="GAG30150.1"/>
    <property type="molecule type" value="Genomic_DNA"/>
</dbReference>
<dbReference type="Pfam" id="PF06245">
    <property type="entry name" value="DUF1015"/>
    <property type="match status" value="1"/>
</dbReference>
<evidence type="ECO:0000313" key="1">
    <source>
        <dbReference type="EMBL" id="GAG30150.1"/>
    </source>
</evidence>
<reference evidence="1" key="1">
    <citation type="journal article" date="2014" name="Front. Microbiol.">
        <title>High frequency of phylogenetically diverse reductive dehalogenase-homologous genes in deep subseafloor sedimentary metagenomes.</title>
        <authorList>
            <person name="Kawai M."/>
            <person name="Futagami T."/>
            <person name="Toyoda A."/>
            <person name="Takaki Y."/>
            <person name="Nishi S."/>
            <person name="Hori S."/>
            <person name="Arai W."/>
            <person name="Tsubouchi T."/>
            <person name="Morono Y."/>
            <person name="Uchiyama I."/>
            <person name="Ito T."/>
            <person name="Fujiyama A."/>
            <person name="Inagaki F."/>
            <person name="Takami H."/>
        </authorList>
    </citation>
    <scope>NUCLEOTIDE SEQUENCE</scope>
    <source>
        <strain evidence="1">Expedition CK06-06</strain>
    </source>
</reference>